<comment type="caution">
    <text evidence="2">The sequence shown here is derived from an EMBL/GenBank/DDBJ whole genome shotgun (WGS) entry which is preliminary data.</text>
</comment>
<reference evidence="2" key="1">
    <citation type="submission" date="2022-12" db="EMBL/GenBank/DDBJ databases">
        <authorList>
            <person name="Brejova B."/>
        </authorList>
    </citation>
    <scope>NUCLEOTIDE SEQUENCE</scope>
</reference>
<feature type="compositionally biased region" description="Acidic residues" evidence="1">
    <location>
        <begin position="117"/>
        <end position="129"/>
    </location>
</feature>
<accession>A0A9W4TTN0</accession>
<proteinExistence type="predicted"/>
<protein>
    <submittedName>
        <fullName evidence="2">Uncharacterized protein</fullName>
    </submittedName>
</protein>
<dbReference type="EMBL" id="CANTUO010000001">
    <property type="protein sequence ID" value="CAI5756687.1"/>
    <property type="molecule type" value="Genomic_DNA"/>
</dbReference>
<evidence type="ECO:0000313" key="3">
    <source>
        <dbReference type="Proteomes" id="UP001152885"/>
    </source>
</evidence>
<feature type="region of interest" description="Disordered" evidence="1">
    <location>
        <begin position="26"/>
        <end position="52"/>
    </location>
</feature>
<organism evidence="2 3">
    <name type="scientific">Candida verbasci</name>
    <dbReference type="NCBI Taxonomy" id="1227364"/>
    <lineage>
        <taxon>Eukaryota</taxon>
        <taxon>Fungi</taxon>
        <taxon>Dikarya</taxon>
        <taxon>Ascomycota</taxon>
        <taxon>Saccharomycotina</taxon>
        <taxon>Pichiomycetes</taxon>
        <taxon>Debaryomycetaceae</taxon>
        <taxon>Candida/Lodderomyces clade</taxon>
        <taxon>Candida</taxon>
    </lineage>
</organism>
<dbReference type="Proteomes" id="UP001152885">
    <property type="component" value="Unassembled WGS sequence"/>
</dbReference>
<dbReference type="AlphaFoldDB" id="A0A9W4TTN0"/>
<dbReference type="OrthoDB" id="4076003at2759"/>
<evidence type="ECO:0000256" key="1">
    <source>
        <dbReference type="SAM" id="MobiDB-lite"/>
    </source>
</evidence>
<keyword evidence="3" id="KW-1185">Reference proteome</keyword>
<feature type="compositionally biased region" description="Polar residues" evidence="1">
    <location>
        <begin position="35"/>
        <end position="45"/>
    </location>
</feature>
<sequence>MINCSSKLNHKPSKLDLIDDTTLTSLPFAPPPPNKNSSIIRPVSTSNSNINSISNSSILTDELLSKNEELELETTEDDFETDPIVLIEDYIPQNKSPQVLKQRSFANFKQKISKREEEDDETKEEEENQDTTLTSIDEITFSAIDYYIPVSKQEKENLEAIFGQIPASNLLKYCNLCDKPLYEVSSIISYNGFFNHEEFICFDCIENYERFSSIFSQSIKERKLDSSGKKIKQNHINDNNTKRKLYKIFASISNKYNI</sequence>
<gene>
    <name evidence="2" type="ORF">CANVERA_P1205</name>
</gene>
<name>A0A9W4TTN0_9ASCO</name>
<evidence type="ECO:0000313" key="2">
    <source>
        <dbReference type="EMBL" id="CAI5756687.1"/>
    </source>
</evidence>
<feature type="region of interest" description="Disordered" evidence="1">
    <location>
        <begin position="111"/>
        <end position="132"/>
    </location>
</feature>